<sequence length="96" mass="10888">MPHLVWSPRALSEVSRLHRFLASKNPNAAKRAVAAIRQGVRLLSEQPEIGRLIDDHPVEIREWPIGFGAWGYIVRYRYAQQSIVILAVRAGREAGF</sequence>
<keyword evidence="4" id="KW-1185">Reference proteome</keyword>
<dbReference type="InterPro" id="IPR051803">
    <property type="entry name" value="TA_system_RelE-like_toxin"/>
</dbReference>
<keyword evidence="2" id="KW-1277">Toxin-antitoxin system</keyword>
<dbReference type="EMBL" id="BSPC01000069">
    <property type="protein sequence ID" value="GLS23194.1"/>
    <property type="molecule type" value="Genomic_DNA"/>
</dbReference>
<proteinExistence type="inferred from homology"/>
<dbReference type="Proteomes" id="UP001156882">
    <property type="component" value="Unassembled WGS sequence"/>
</dbReference>
<comment type="similarity">
    <text evidence="1">Belongs to the RelE toxin family.</text>
</comment>
<dbReference type="InterPro" id="IPR007712">
    <property type="entry name" value="RelE/ParE_toxin"/>
</dbReference>
<organism evidence="3 4">
    <name type="scientific">Labrys miyagiensis</name>
    <dbReference type="NCBI Taxonomy" id="346912"/>
    <lineage>
        <taxon>Bacteria</taxon>
        <taxon>Pseudomonadati</taxon>
        <taxon>Pseudomonadota</taxon>
        <taxon>Alphaproteobacteria</taxon>
        <taxon>Hyphomicrobiales</taxon>
        <taxon>Xanthobacteraceae</taxon>
        <taxon>Labrys</taxon>
    </lineage>
</organism>
<dbReference type="PANTHER" id="PTHR33755">
    <property type="entry name" value="TOXIN PARE1-RELATED"/>
    <property type="match status" value="1"/>
</dbReference>
<evidence type="ECO:0000256" key="2">
    <source>
        <dbReference type="ARBA" id="ARBA00022649"/>
    </source>
</evidence>
<evidence type="ECO:0000313" key="3">
    <source>
        <dbReference type="EMBL" id="GLS23194.1"/>
    </source>
</evidence>
<dbReference type="InterPro" id="IPR035093">
    <property type="entry name" value="RelE/ParE_toxin_dom_sf"/>
</dbReference>
<evidence type="ECO:0000256" key="1">
    <source>
        <dbReference type="ARBA" id="ARBA00006226"/>
    </source>
</evidence>
<name>A0ABQ6CTZ1_9HYPH</name>
<comment type="caution">
    <text evidence="3">The sequence shown here is derived from an EMBL/GenBank/DDBJ whole genome shotgun (WGS) entry which is preliminary data.</text>
</comment>
<dbReference type="Gene3D" id="3.30.2310.20">
    <property type="entry name" value="RelE-like"/>
    <property type="match status" value="1"/>
</dbReference>
<dbReference type="Pfam" id="PF05016">
    <property type="entry name" value="ParE_toxin"/>
    <property type="match status" value="1"/>
</dbReference>
<evidence type="ECO:0000313" key="4">
    <source>
        <dbReference type="Proteomes" id="UP001156882"/>
    </source>
</evidence>
<protein>
    <recommendedName>
        <fullName evidence="5">Type II toxin-antitoxin system RelE/ParE family toxin</fullName>
    </recommendedName>
</protein>
<evidence type="ECO:0008006" key="5">
    <source>
        <dbReference type="Google" id="ProtNLM"/>
    </source>
</evidence>
<dbReference type="PANTHER" id="PTHR33755:SF7">
    <property type="entry name" value="TOXIN MODULE OF TOXIN-ANTITOXIN SYSTEM RELE_STBE FAMILY"/>
    <property type="match status" value="1"/>
</dbReference>
<gene>
    <name evidence="3" type="ORF">GCM10007874_62140</name>
</gene>
<accession>A0ABQ6CTZ1</accession>
<reference evidence="4" key="1">
    <citation type="journal article" date="2019" name="Int. J. Syst. Evol. Microbiol.">
        <title>The Global Catalogue of Microorganisms (GCM) 10K type strain sequencing project: providing services to taxonomists for standard genome sequencing and annotation.</title>
        <authorList>
            <consortium name="The Broad Institute Genomics Platform"/>
            <consortium name="The Broad Institute Genome Sequencing Center for Infectious Disease"/>
            <person name="Wu L."/>
            <person name="Ma J."/>
        </authorList>
    </citation>
    <scope>NUCLEOTIDE SEQUENCE [LARGE SCALE GENOMIC DNA]</scope>
    <source>
        <strain evidence="4">NBRC 101365</strain>
    </source>
</reference>